<dbReference type="AlphaFoldDB" id="A0A8D8FN88"/>
<reference evidence="1" key="1">
    <citation type="submission" date="2021-05" db="EMBL/GenBank/DDBJ databases">
        <authorList>
            <person name="Alioto T."/>
            <person name="Alioto T."/>
            <person name="Gomez Garrido J."/>
        </authorList>
    </citation>
    <scope>NUCLEOTIDE SEQUENCE</scope>
</reference>
<organism evidence="1">
    <name type="scientific">Culex pipiens</name>
    <name type="common">House mosquito</name>
    <dbReference type="NCBI Taxonomy" id="7175"/>
    <lineage>
        <taxon>Eukaryota</taxon>
        <taxon>Metazoa</taxon>
        <taxon>Ecdysozoa</taxon>
        <taxon>Arthropoda</taxon>
        <taxon>Hexapoda</taxon>
        <taxon>Insecta</taxon>
        <taxon>Pterygota</taxon>
        <taxon>Neoptera</taxon>
        <taxon>Endopterygota</taxon>
        <taxon>Diptera</taxon>
        <taxon>Nematocera</taxon>
        <taxon>Culicoidea</taxon>
        <taxon>Culicidae</taxon>
        <taxon>Culicinae</taxon>
        <taxon>Culicini</taxon>
        <taxon>Culex</taxon>
        <taxon>Culex</taxon>
    </lineage>
</organism>
<name>A0A8D8FN88_CULPI</name>
<accession>A0A8D8FN88</accession>
<dbReference type="EMBL" id="HBUE01078221">
    <property type="protein sequence ID" value="CAG6476309.1"/>
    <property type="molecule type" value="Transcribed_RNA"/>
</dbReference>
<proteinExistence type="predicted"/>
<protein>
    <submittedName>
        <fullName evidence="1">(northern house mosquito) hypothetical protein</fullName>
    </submittedName>
</protein>
<evidence type="ECO:0000313" key="1">
    <source>
        <dbReference type="EMBL" id="CAG6476309.1"/>
    </source>
</evidence>
<sequence>MAQTLVAFSSQRFQLEQNVEVGLHEQLLVLVLFHQRLPGHRVVYCSEIDVVDLLQGFTGQRRTEVCVPIHVRKMTVLINQTQERISEANPFLHLATERRKSNVWQLHLGEDRLLNDHLVIRSNFRWSRWAWEFLPQPRLQIDVLLLKICHHLVRILQHLLTLRLVLSSFIIFTFSQQLFDGVAVVEEFVVDVVQQLNPHANLLLIRFSSVILQEVVRNSQVVQPPALTLRQ</sequence>